<evidence type="ECO:0000313" key="3">
    <source>
        <dbReference type="Proteomes" id="UP000815677"/>
    </source>
</evidence>
<dbReference type="Proteomes" id="UP000815677">
    <property type="component" value="Unassembled WGS sequence"/>
</dbReference>
<name>A0ABQ0MCM0_MYCCL</name>
<reference evidence="2" key="1">
    <citation type="submission" date="2014-09" db="EMBL/GenBank/DDBJ databases">
        <title>Genome sequence of the luminous mushroom Mycena chlorophos for searching fungal bioluminescence genes.</title>
        <authorList>
            <person name="Tanaka Y."/>
            <person name="Kasuga D."/>
            <person name="Oba Y."/>
            <person name="Hase S."/>
            <person name="Sato K."/>
            <person name="Oba Y."/>
            <person name="Sakakibara Y."/>
        </authorList>
    </citation>
    <scope>NUCLEOTIDE SEQUENCE</scope>
</reference>
<feature type="region of interest" description="Disordered" evidence="1">
    <location>
        <begin position="55"/>
        <end position="74"/>
    </location>
</feature>
<keyword evidence="3" id="KW-1185">Reference proteome</keyword>
<organism evidence="2 3">
    <name type="scientific">Mycena chlorophos</name>
    <name type="common">Agaric fungus</name>
    <name type="synonym">Agaricus chlorophos</name>
    <dbReference type="NCBI Taxonomy" id="658473"/>
    <lineage>
        <taxon>Eukaryota</taxon>
        <taxon>Fungi</taxon>
        <taxon>Dikarya</taxon>
        <taxon>Basidiomycota</taxon>
        <taxon>Agaricomycotina</taxon>
        <taxon>Agaricomycetes</taxon>
        <taxon>Agaricomycetidae</taxon>
        <taxon>Agaricales</taxon>
        <taxon>Marasmiineae</taxon>
        <taxon>Mycenaceae</taxon>
        <taxon>Mycena</taxon>
    </lineage>
</organism>
<dbReference type="EMBL" id="DF849967">
    <property type="protein sequence ID" value="GAT60987.1"/>
    <property type="molecule type" value="Genomic_DNA"/>
</dbReference>
<feature type="compositionally biased region" description="Basic and acidic residues" evidence="1">
    <location>
        <begin position="65"/>
        <end position="74"/>
    </location>
</feature>
<sequence length="140" mass="15125">MISRRTLPIKPFPKNSEPGPVLVDADIRTAHSPLARKCRTTVQHTVVVNDCTNMTFDSNASSGKARTDGGSRPELDPVLGIGAREELVPDTDSRVPVLELLTGKVAHDAAVVVVEPHLSELPGHRVVAQNRVPAGWRRSI</sequence>
<evidence type="ECO:0000313" key="2">
    <source>
        <dbReference type="EMBL" id="GAT60987.1"/>
    </source>
</evidence>
<proteinExistence type="predicted"/>
<accession>A0ABQ0MCM0</accession>
<feature type="compositionally biased region" description="Polar residues" evidence="1">
    <location>
        <begin position="55"/>
        <end position="64"/>
    </location>
</feature>
<protein>
    <submittedName>
        <fullName evidence="2">Uncharacterized protein</fullName>
    </submittedName>
</protein>
<gene>
    <name evidence="2" type="ORF">MCHLO_17064</name>
</gene>
<evidence type="ECO:0000256" key="1">
    <source>
        <dbReference type="SAM" id="MobiDB-lite"/>
    </source>
</evidence>